<comment type="caution">
    <text evidence="2">The sequence shown here is derived from an EMBL/GenBank/DDBJ whole genome shotgun (WGS) entry which is preliminary data.</text>
</comment>
<feature type="domain" description="DNA methylase adenine-specific" evidence="1">
    <location>
        <begin position="51"/>
        <end position="158"/>
    </location>
</feature>
<dbReference type="GO" id="GO:0032259">
    <property type="term" value="P:methylation"/>
    <property type="evidence" value="ECO:0007669"/>
    <property type="project" value="UniProtKB-KW"/>
</dbReference>
<protein>
    <submittedName>
        <fullName evidence="2">SAM-dependent DNA methyltransferase</fullName>
    </submittedName>
</protein>
<evidence type="ECO:0000259" key="1">
    <source>
        <dbReference type="Pfam" id="PF02384"/>
    </source>
</evidence>
<name>A0A437UPE0_ENTAV</name>
<organism evidence="2 3">
    <name type="scientific">Enterococcus avium</name>
    <name type="common">Streptococcus avium</name>
    <dbReference type="NCBI Taxonomy" id="33945"/>
    <lineage>
        <taxon>Bacteria</taxon>
        <taxon>Bacillati</taxon>
        <taxon>Bacillota</taxon>
        <taxon>Bacilli</taxon>
        <taxon>Lactobacillales</taxon>
        <taxon>Enterococcaceae</taxon>
        <taxon>Enterococcus</taxon>
    </lineage>
</organism>
<dbReference type="Gene3D" id="3.40.50.150">
    <property type="entry name" value="Vaccinia Virus protein VP39"/>
    <property type="match status" value="1"/>
</dbReference>
<keyword evidence="2" id="KW-0808">Transferase</keyword>
<evidence type="ECO:0000313" key="3">
    <source>
        <dbReference type="Proteomes" id="UP000288388"/>
    </source>
</evidence>
<dbReference type="AlphaFoldDB" id="A0A437UPE0"/>
<evidence type="ECO:0000313" key="2">
    <source>
        <dbReference type="EMBL" id="RVU95487.1"/>
    </source>
</evidence>
<dbReference type="EMBL" id="RYZS01000001">
    <property type="protein sequence ID" value="RVU95487.1"/>
    <property type="molecule type" value="Genomic_DNA"/>
</dbReference>
<dbReference type="InterPro" id="IPR003356">
    <property type="entry name" value="DNA_methylase_A-5"/>
</dbReference>
<proteinExistence type="predicted"/>
<dbReference type="Pfam" id="PF02384">
    <property type="entry name" value="N6_Mtase"/>
    <property type="match status" value="1"/>
</dbReference>
<dbReference type="Proteomes" id="UP000288388">
    <property type="component" value="Unassembled WGS sequence"/>
</dbReference>
<gene>
    <name evidence="2" type="ORF">EK398_11940</name>
</gene>
<dbReference type="InterPro" id="IPR029063">
    <property type="entry name" value="SAM-dependent_MTases_sf"/>
</dbReference>
<dbReference type="GO" id="GO:0008170">
    <property type="term" value="F:N-methyltransferase activity"/>
    <property type="evidence" value="ECO:0007669"/>
    <property type="project" value="InterPro"/>
</dbReference>
<keyword evidence="2" id="KW-0489">Methyltransferase</keyword>
<dbReference type="RefSeq" id="WP_127979200.1">
    <property type="nucleotide sequence ID" value="NZ_RYZS01000001.1"/>
</dbReference>
<accession>A0A437UPE0</accession>
<dbReference type="SUPFAM" id="SSF53335">
    <property type="entry name" value="S-adenosyl-L-methionine-dependent methyltransferases"/>
    <property type="match status" value="1"/>
</dbReference>
<reference evidence="2 3" key="1">
    <citation type="submission" date="2018-12" db="EMBL/GenBank/DDBJ databases">
        <title>A novel vanA-carrying plasmid in a clinical isolate of Enterococcus avium.</title>
        <authorList>
            <person name="Bernasconi O.J."/>
            <person name="Luzzaro F."/>
            <person name="Endimiani A."/>
        </authorList>
    </citation>
    <scope>NUCLEOTIDE SEQUENCE [LARGE SCALE GENOMIC DNA]</scope>
    <source>
        <strain evidence="2 3">LC0559/18</strain>
    </source>
</reference>
<sequence length="197" mass="23088">MLTSKIVNDLLGVDDSYKAPESLLEKMLDNEERIKLFDEFLKIEQELDRDWFVDHFQEEHSERKRFNQDFTPLPMAELLNKLAGNSRTYFESAAGSGGLLISAWDQNRAEACEHKFDSRAYWYQVEELSDRAVPFLIFNMAIRGMNGVILHGDSLERTFKEVYFIRNDSTEFLKYSEVFVMPKTEIIMAEFGIKKFI</sequence>
<dbReference type="GO" id="GO:0003677">
    <property type="term" value="F:DNA binding"/>
    <property type="evidence" value="ECO:0007669"/>
    <property type="project" value="InterPro"/>
</dbReference>